<accession>A0ACB9H8Q8</accession>
<reference evidence="2" key="1">
    <citation type="journal article" date="2022" name="Mol. Ecol. Resour.">
        <title>The genomes of chicory, endive, great burdock and yacon provide insights into Asteraceae palaeo-polyploidization history and plant inulin production.</title>
        <authorList>
            <person name="Fan W."/>
            <person name="Wang S."/>
            <person name="Wang H."/>
            <person name="Wang A."/>
            <person name="Jiang F."/>
            <person name="Liu H."/>
            <person name="Zhao H."/>
            <person name="Xu D."/>
            <person name="Zhang Y."/>
        </authorList>
    </citation>
    <scope>NUCLEOTIDE SEQUENCE [LARGE SCALE GENOMIC DNA]</scope>
    <source>
        <strain evidence="2">cv. Punajuju</strain>
    </source>
</reference>
<keyword evidence="2" id="KW-1185">Reference proteome</keyword>
<evidence type="ECO:0000313" key="2">
    <source>
        <dbReference type="Proteomes" id="UP001055811"/>
    </source>
</evidence>
<dbReference type="EMBL" id="CM042009">
    <property type="protein sequence ID" value="KAI3792149.1"/>
    <property type="molecule type" value="Genomic_DNA"/>
</dbReference>
<dbReference type="Proteomes" id="UP001055811">
    <property type="component" value="Linkage Group LG01"/>
</dbReference>
<organism evidence="1 2">
    <name type="scientific">Cichorium intybus</name>
    <name type="common">Chicory</name>
    <dbReference type="NCBI Taxonomy" id="13427"/>
    <lineage>
        <taxon>Eukaryota</taxon>
        <taxon>Viridiplantae</taxon>
        <taxon>Streptophyta</taxon>
        <taxon>Embryophyta</taxon>
        <taxon>Tracheophyta</taxon>
        <taxon>Spermatophyta</taxon>
        <taxon>Magnoliopsida</taxon>
        <taxon>eudicotyledons</taxon>
        <taxon>Gunneridae</taxon>
        <taxon>Pentapetalae</taxon>
        <taxon>asterids</taxon>
        <taxon>campanulids</taxon>
        <taxon>Asterales</taxon>
        <taxon>Asteraceae</taxon>
        <taxon>Cichorioideae</taxon>
        <taxon>Cichorieae</taxon>
        <taxon>Cichoriinae</taxon>
        <taxon>Cichorium</taxon>
    </lineage>
</organism>
<gene>
    <name evidence="1" type="ORF">L2E82_06019</name>
</gene>
<protein>
    <submittedName>
        <fullName evidence="1">Uncharacterized protein</fullName>
    </submittedName>
</protein>
<name>A0ACB9H8Q8_CICIN</name>
<proteinExistence type="predicted"/>
<evidence type="ECO:0000313" key="1">
    <source>
        <dbReference type="EMBL" id="KAI3792149.1"/>
    </source>
</evidence>
<sequence length="373" mass="42200">MAEDQNNEESSSFCWWKSIPEFKSPDDSLKSSSSSIFKVFRELERLRMLSEEGVDELKHKLMVYKSGDFWLPIGGIKKEDMDIPPIITVLLVGLSGSGKSSLVNLMYSVLGRSGLIPFSQTSNESSNYSTMILEEHNVLRSHRNGFCVYDSRGLDVNRMEEGLEEVTEWMTDGIRHNQPCRFGEDDVGVSLNCSAVGFVKRRVNYVVAVANLADVYKAFFSGGDFTTVTAIKSLFHCPSIRTSNTDPILILTHGDMLQPMERINGRIQICSYLGIPVTNGVYDIACLTEQGILFEGSDDVTSFALTEAIYRVLLQSDRTHSPKKTYKDRIIYILSRVMCLFAWFFGMLSRIFQKWGDKQKIYNSTSIIPKKTR</sequence>
<comment type="caution">
    <text evidence="1">The sequence shown here is derived from an EMBL/GenBank/DDBJ whole genome shotgun (WGS) entry which is preliminary data.</text>
</comment>
<reference evidence="1 2" key="2">
    <citation type="journal article" date="2022" name="Mol. Ecol. Resour.">
        <title>The genomes of chicory, endive, great burdock and yacon provide insights into Asteraceae paleo-polyploidization history and plant inulin production.</title>
        <authorList>
            <person name="Fan W."/>
            <person name="Wang S."/>
            <person name="Wang H."/>
            <person name="Wang A."/>
            <person name="Jiang F."/>
            <person name="Liu H."/>
            <person name="Zhao H."/>
            <person name="Xu D."/>
            <person name="Zhang Y."/>
        </authorList>
    </citation>
    <scope>NUCLEOTIDE SEQUENCE [LARGE SCALE GENOMIC DNA]</scope>
    <source>
        <strain evidence="2">cv. Punajuju</strain>
        <tissue evidence="1">Leaves</tissue>
    </source>
</reference>